<evidence type="ECO:0000256" key="1">
    <source>
        <dbReference type="ARBA" id="ARBA00004651"/>
    </source>
</evidence>
<reference evidence="10" key="1">
    <citation type="journal article" date="2019" name="Int. J. Syst. Evol. Microbiol.">
        <title>The Global Catalogue of Microorganisms (GCM) 10K type strain sequencing project: providing services to taxonomists for standard genome sequencing and annotation.</title>
        <authorList>
            <consortium name="The Broad Institute Genomics Platform"/>
            <consortium name="The Broad Institute Genome Sequencing Center for Infectious Disease"/>
            <person name="Wu L."/>
            <person name="Ma J."/>
        </authorList>
    </citation>
    <scope>NUCLEOTIDE SEQUENCE [LARGE SCALE GENOMIC DNA]</scope>
    <source>
        <strain evidence="10">CCUG 57263</strain>
    </source>
</reference>
<evidence type="ECO:0000256" key="4">
    <source>
        <dbReference type="ARBA" id="ARBA00022692"/>
    </source>
</evidence>
<evidence type="ECO:0000256" key="3">
    <source>
        <dbReference type="ARBA" id="ARBA00022475"/>
    </source>
</evidence>
<protein>
    <submittedName>
        <fullName evidence="9">Rod shape-determining protein MreD</fullName>
    </submittedName>
</protein>
<keyword evidence="4 8" id="KW-0812">Transmembrane</keyword>
<keyword evidence="10" id="KW-1185">Reference proteome</keyword>
<dbReference type="InterPro" id="IPR007227">
    <property type="entry name" value="Cell_shape_determining_MreD"/>
</dbReference>
<evidence type="ECO:0000313" key="10">
    <source>
        <dbReference type="Proteomes" id="UP001597120"/>
    </source>
</evidence>
<evidence type="ECO:0000256" key="5">
    <source>
        <dbReference type="ARBA" id="ARBA00022960"/>
    </source>
</evidence>
<feature type="transmembrane region" description="Helical" evidence="8">
    <location>
        <begin position="135"/>
        <end position="157"/>
    </location>
</feature>
<evidence type="ECO:0000313" key="9">
    <source>
        <dbReference type="EMBL" id="MFD0871225.1"/>
    </source>
</evidence>
<dbReference type="Gene3D" id="1.10.1760.20">
    <property type="match status" value="1"/>
</dbReference>
<dbReference type="NCBIfam" id="TIGR03426">
    <property type="entry name" value="shape_MreD"/>
    <property type="match status" value="1"/>
</dbReference>
<keyword evidence="6 8" id="KW-1133">Transmembrane helix</keyword>
<evidence type="ECO:0000256" key="2">
    <source>
        <dbReference type="ARBA" id="ARBA00007776"/>
    </source>
</evidence>
<gene>
    <name evidence="9" type="primary">mreD</name>
    <name evidence="9" type="ORF">ACFQ03_18950</name>
</gene>
<organism evidence="9 10">
    <name type="scientific">Paenibacillus residui</name>
    <dbReference type="NCBI Taxonomy" id="629724"/>
    <lineage>
        <taxon>Bacteria</taxon>
        <taxon>Bacillati</taxon>
        <taxon>Bacillota</taxon>
        <taxon>Bacilli</taxon>
        <taxon>Bacillales</taxon>
        <taxon>Paenibacillaceae</taxon>
        <taxon>Paenibacillus</taxon>
    </lineage>
</organism>
<accession>A0ABW3DDF8</accession>
<evidence type="ECO:0000256" key="7">
    <source>
        <dbReference type="ARBA" id="ARBA00023136"/>
    </source>
</evidence>
<feature type="transmembrane region" description="Helical" evidence="8">
    <location>
        <begin position="71"/>
        <end position="95"/>
    </location>
</feature>
<feature type="transmembrane region" description="Helical" evidence="8">
    <location>
        <begin position="101"/>
        <end position="123"/>
    </location>
</feature>
<keyword evidence="5" id="KW-0133">Cell shape</keyword>
<proteinExistence type="inferred from homology"/>
<evidence type="ECO:0000256" key="6">
    <source>
        <dbReference type="ARBA" id="ARBA00022989"/>
    </source>
</evidence>
<dbReference type="Proteomes" id="UP001597120">
    <property type="component" value="Unassembled WGS sequence"/>
</dbReference>
<keyword evidence="3" id="KW-1003">Cell membrane</keyword>
<dbReference type="Pfam" id="PF04093">
    <property type="entry name" value="MreD"/>
    <property type="match status" value="1"/>
</dbReference>
<comment type="similarity">
    <text evidence="2">Belongs to the MreD family.</text>
</comment>
<comment type="subcellular location">
    <subcellularLocation>
        <location evidence="1">Cell membrane</location>
        <topology evidence="1">Multi-pass membrane protein</topology>
    </subcellularLocation>
</comment>
<evidence type="ECO:0000256" key="8">
    <source>
        <dbReference type="SAM" id="Phobius"/>
    </source>
</evidence>
<sequence length="175" mass="20148">MGRHKLTLLLLLLFVLEGTVMKWIIPPSWQLQVVVSPHLVLVAVMFIGIYLNKSWGLAYGLGFGLLHDIVYYGPMLGVYCMAMGAVGYLSGIIPFRSQANIMTSLFIVVTGSLLFEWIIYGIYRVAQIRLIDPQWAFMHIMLPTVFINLLFALVIYVPMRRWLDNIRKLQKREKE</sequence>
<comment type="caution">
    <text evidence="9">The sequence shown here is derived from an EMBL/GenBank/DDBJ whole genome shotgun (WGS) entry which is preliminary data.</text>
</comment>
<dbReference type="EMBL" id="JBHTIU010000074">
    <property type="protein sequence ID" value="MFD0871225.1"/>
    <property type="molecule type" value="Genomic_DNA"/>
</dbReference>
<dbReference type="RefSeq" id="WP_144938767.1">
    <property type="nucleotide sequence ID" value="NZ_JBHTIU010000074.1"/>
</dbReference>
<keyword evidence="7 8" id="KW-0472">Membrane</keyword>
<name>A0ABW3DDF8_9BACL</name>
<feature type="transmembrane region" description="Helical" evidence="8">
    <location>
        <begin position="31"/>
        <end position="51"/>
    </location>
</feature>